<dbReference type="EMBL" id="CDMZ01001303">
    <property type="protein sequence ID" value="CEM30495.1"/>
    <property type="molecule type" value="Genomic_DNA"/>
</dbReference>
<name>A0A0G4GKE7_9ALVE</name>
<protein>
    <submittedName>
        <fullName evidence="2">Uncharacterized protein</fullName>
    </submittedName>
</protein>
<feature type="compositionally biased region" description="Basic and acidic residues" evidence="1">
    <location>
        <begin position="47"/>
        <end position="62"/>
    </location>
</feature>
<sequence>MKVLPSLCMFPSSSSSQKPTPLPVPALCFSPQLSGRDHACNNQLTNRSRDTAERSAKDEVKGEGGSCMPVLRSTRAANGRERRGETRLSPVSRLLNPPRRRATAGRHAGIVLYLLSNNPLPPSPPPAFIRPIHPDPPVSFRQRGMDEQKEDTKGGRAEKKDTTLRCMDKLHPQYTNANAWKMYTLKGCTKTVWPLRAPE</sequence>
<reference evidence="2" key="1">
    <citation type="submission" date="2014-11" db="EMBL/GenBank/DDBJ databases">
        <authorList>
            <person name="Otto D Thomas"/>
            <person name="Naeem Raeece"/>
        </authorList>
    </citation>
    <scope>NUCLEOTIDE SEQUENCE</scope>
</reference>
<dbReference type="AlphaFoldDB" id="A0A0G4GKE7"/>
<evidence type="ECO:0000313" key="2">
    <source>
        <dbReference type="EMBL" id="CEM30495.1"/>
    </source>
</evidence>
<proteinExistence type="predicted"/>
<gene>
    <name evidence="2" type="ORF">Cvel_4830</name>
</gene>
<accession>A0A0G4GKE7</accession>
<evidence type="ECO:0000256" key="1">
    <source>
        <dbReference type="SAM" id="MobiDB-lite"/>
    </source>
</evidence>
<dbReference type="VEuPathDB" id="CryptoDB:Cvel_4830"/>
<organism evidence="2">
    <name type="scientific">Chromera velia CCMP2878</name>
    <dbReference type="NCBI Taxonomy" id="1169474"/>
    <lineage>
        <taxon>Eukaryota</taxon>
        <taxon>Sar</taxon>
        <taxon>Alveolata</taxon>
        <taxon>Colpodellida</taxon>
        <taxon>Chromeraceae</taxon>
        <taxon>Chromera</taxon>
    </lineage>
</organism>
<feature type="region of interest" description="Disordered" evidence="1">
    <location>
        <begin position="42"/>
        <end position="70"/>
    </location>
</feature>